<dbReference type="EC" id="1.1.99.28" evidence="2"/>
<feature type="compositionally biased region" description="Basic residues" evidence="1">
    <location>
        <begin position="240"/>
        <end position="259"/>
    </location>
</feature>
<organism evidence="2">
    <name type="scientific">uncultured Acetobacteraceae bacterium</name>
    <dbReference type="NCBI Taxonomy" id="169975"/>
    <lineage>
        <taxon>Bacteria</taxon>
        <taxon>Pseudomonadati</taxon>
        <taxon>Pseudomonadota</taxon>
        <taxon>Alphaproteobacteria</taxon>
        <taxon>Acetobacterales</taxon>
        <taxon>Acetobacteraceae</taxon>
        <taxon>environmental samples</taxon>
    </lineage>
</organism>
<feature type="region of interest" description="Disordered" evidence="1">
    <location>
        <begin position="321"/>
        <end position="384"/>
    </location>
</feature>
<accession>A0A6J4IJI9</accession>
<dbReference type="AlphaFoldDB" id="A0A6J4IJI9"/>
<feature type="compositionally biased region" description="Basic residues" evidence="1">
    <location>
        <begin position="1"/>
        <end position="15"/>
    </location>
</feature>
<feature type="region of interest" description="Disordered" evidence="1">
    <location>
        <begin position="209"/>
        <end position="309"/>
    </location>
</feature>
<feature type="non-terminal residue" evidence="2">
    <location>
        <position position="384"/>
    </location>
</feature>
<feature type="compositionally biased region" description="Low complexity" evidence="1">
    <location>
        <begin position="260"/>
        <end position="269"/>
    </location>
</feature>
<name>A0A6J4IJI9_9PROT</name>
<feature type="compositionally biased region" description="Basic residues" evidence="1">
    <location>
        <begin position="24"/>
        <end position="35"/>
    </location>
</feature>
<feature type="compositionally biased region" description="Basic and acidic residues" evidence="1">
    <location>
        <begin position="369"/>
        <end position="384"/>
    </location>
</feature>
<dbReference type="GO" id="GO:0047061">
    <property type="term" value="F:glucose-fructose oxidoreductase activity"/>
    <property type="evidence" value="ECO:0007669"/>
    <property type="project" value="UniProtKB-EC"/>
</dbReference>
<feature type="region of interest" description="Disordered" evidence="1">
    <location>
        <begin position="1"/>
        <end position="156"/>
    </location>
</feature>
<reference evidence="2" key="1">
    <citation type="submission" date="2020-02" db="EMBL/GenBank/DDBJ databases">
        <authorList>
            <person name="Meier V. D."/>
        </authorList>
    </citation>
    <scope>NUCLEOTIDE SEQUENCE</scope>
    <source>
        <strain evidence="2">AVDCRST_MAG04</strain>
    </source>
</reference>
<keyword evidence="2" id="KW-0560">Oxidoreductase</keyword>
<dbReference type="EMBL" id="CADCTL010000158">
    <property type="protein sequence ID" value="CAA9254015.1"/>
    <property type="molecule type" value="Genomic_DNA"/>
</dbReference>
<evidence type="ECO:0000313" key="2">
    <source>
        <dbReference type="EMBL" id="CAA9254015.1"/>
    </source>
</evidence>
<proteinExistence type="predicted"/>
<sequence length="384" mass="41704">GGTPRRAHHERRHRPDGHQPAPHPLRRRHPRRRRRASAERRPADAGPGAGRAGPREAGSAGARARRGARLHRPRRLPGRPARRTVLRRRDHATPRRADPPRHRSGQARLHREALGGLAGGRAGPRAAGEARRHQARRGAGQAVPARPAQAEDGDRQRLLRPHLLGEGRVRLLGVRGRPAAGAAAVLELQAGRGRGHHPRHALPLAVRAGQPVRRGGSGELPRRHAHPGADRRGRQALQGRRGRRGLRHLPPPRRRHRAHQLLLGHARAAGRPRDLPGGRHARQRRGRPPKVLDPVAREHAEAGVEPGRAAAHRLQRRLAGGAGHGRLPERLPRAVGDVPPLPGRRVRQLPLGPAGRRQGRAARGSGAEELARAALDRPAEAGGL</sequence>
<feature type="compositionally biased region" description="Basic residues" evidence="1">
    <location>
        <begin position="279"/>
        <end position="288"/>
    </location>
</feature>
<evidence type="ECO:0000256" key="1">
    <source>
        <dbReference type="SAM" id="MobiDB-lite"/>
    </source>
</evidence>
<protein>
    <submittedName>
        <fullName evidence="2">Glucose-fructose oxidoreductase</fullName>
        <ecNumber evidence="2">1.1.99.28</ecNumber>
    </submittedName>
</protein>
<feature type="compositionally biased region" description="Basic and acidic residues" evidence="1">
    <location>
        <begin position="91"/>
        <end position="101"/>
    </location>
</feature>
<feature type="compositionally biased region" description="Basic residues" evidence="1">
    <location>
        <begin position="63"/>
        <end position="90"/>
    </location>
</feature>
<feature type="compositionally biased region" description="Low complexity" evidence="1">
    <location>
        <begin position="349"/>
        <end position="368"/>
    </location>
</feature>
<feature type="non-terminal residue" evidence="2">
    <location>
        <position position="1"/>
    </location>
</feature>
<gene>
    <name evidence="2" type="ORF">AVDCRST_MAG04-2262</name>
</gene>